<dbReference type="RefSeq" id="WP_128200794.1">
    <property type="nucleotide sequence ID" value="NZ_SACT01000010.1"/>
</dbReference>
<dbReference type="InterPro" id="IPR007497">
    <property type="entry name" value="SIMPL/DUF541"/>
</dbReference>
<comment type="caution">
    <text evidence="2">The sequence shown here is derived from an EMBL/GenBank/DDBJ whole genome shotgun (WGS) entry which is preliminary data.</text>
</comment>
<keyword evidence="3" id="KW-1185">Reference proteome</keyword>
<dbReference type="OrthoDB" id="7062395at2"/>
<dbReference type="Gene3D" id="3.30.110.170">
    <property type="entry name" value="Protein of unknown function (DUF541), domain 1"/>
    <property type="match status" value="1"/>
</dbReference>
<reference evidence="2 3" key="1">
    <citation type="submission" date="2019-01" db="EMBL/GenBank/DDBJ databases">
        <authorList>
            <person name="Chen W.-M."/>
        </authorList>
    </citation>
    <scope>NUCLEOTIDE SEQUENCE [LARGE SCALE GENOMIC DNA]</scope>
    <source>
        <strain evidence="2 3">ICH-3</strain>
    </source>
</reference>
<evidence type="ECO:0000313" key="3">
    <source>
        <dbReference type="Proteomes" id="UP000288178"/>
    </source>
</evidence>
<evidence type="ECO:0000313" key="2">
    <source>
        <dbReference type="EMBL" id="RVT48399.1"/>
    </source>
</evidence>
<dbReference type="InterPro" id="IPR052022">
    <property type="entry name" value="26kDa_periplasmic_antigen"/>
</dbReference>
<dbReference type="Gene3D" id="3.30.70.2970">
    <property type="entry name" value="Protein of unknown function (DUF541), domain 2"/>
    <property type="match status" value="1"/>
</dbReference>
<gene>
    <name evidence="2" type="ORF">ENE75_22145</name>
</gene>
<dbReference type="PANTHER" id="PTHR34387">
    <property type="entry name" value="SLR1258 PROTEIN"/>
    <property type="match status" value="1"/>
</dbReference>
<dbReference type="EMBL" id="SACT01000010">
    <property type="protein sequence ID" value="RVT48399.1"/>
    <property type="molecule type" value="Genomic_DNA"/>
</dbReference>
<accession>A0A437JNR1</accession>
<dbReference type="PANTHER" id="PTHR34387:SF1">
    <property type="entry name" value="PERIPLASMIC IMMUNOGENIC PROTEIN"/>
    <property type="match status" value="1"/>
</dbReference>
<dbReference type="AlphaFoldDB" id="A0A437JNR1"/>
<dbReference type="GO" id="GO:0006974">
    <property type="term" value="P:DNA damage response"/>
    <property type="evidence" value="ECO:0007669"/>
    <property type="project" value="TreeGrafter"/>
</dbReference>
<evidence type="ECO:0000256" key="1">
    <source>
        <dbReference type="SAM" id="SignalP"/>
    </source>
</evidence>
<protein>
    <submittedName>
        <fullName evidence="2">DUF541 domain-containing protein</fullName>
    </submittedName>
</protein>
<dbReference type="Proteomes" id="UP000288178">
    <property type="component" value="Unassembled WGS sequence"/>
</dbReference>
<proteinExistence type="predicted"/>
<keyword evidence="1" id="KW-0732">Signal</keyword>
<dbReference type="Pfam" id="PF04402">
    <property type="entry name" value="SIMPL"/>
    <property type="match status" value="1"/>
</dbReference>
<name>A0A437JNR1_9BURK</name>
<organism evidence="2 3">
    <name type="scientific">Rubrivivax albus</name>
    <dbReference type="NCBI Taxonomy" id="2499835"/>
    <lineage>
        <taxon>Bacteria</taxon>
        <taxon>Pseudomonadati</taxon>
        <taxon>Pseudomonadota</taxon>
        <taxon>Betaproteobacteria</taxon>
        <taxon>Burkholderiales</taxon>
        <taxon>Sphaerotilaceae</taxon>
        <taxon>Rubrivivax</taxon>
    </lineage>
</organism>
<feature type="chain" id="PRO_5019531782" evidence="1">
    <location>
        <begin position="32"/>
        <end position="243"/>
    </location>
</feature>
<feature type="signal peptide" evidence="1">
    <location>
        <begin position="1"/>
        <end position="31"/>
    </location>
</feature>
<sequence>MHASVVSRKPWHRHAAPLVLAGVVSALPLHAQTLPPPENVVNLNASATVEVASDWLTVVFSTTREGPEAGAVQTQLKQALDAALAEARRIAKPGDVEVRTGGFSIRPRYSPKGGTNGWTGSTELVVEGRDMAAIGALTGRIQTLSIARVQQSLSREAAERVEADVTAQAVASFRAKADQSAKLFGFSGWLLREVNINGEMPRFRAPAVAMRAATSAMADEALPVEAGKTNVTASVNGSVQLTR</sequence>